<dbReference type="Pfam" id="PF03151">
    <property type="entry name" value="TPT"/>
    <property type="match status" value="1"/>
</dbReference>
<evidence type="ECO:0000256" key="3">
    <source>
        <dbReference type="ARBA" id="ARBA00022989"/>
    </source>
</evidence>
<dbReference type="InterPro" id="IPR004853">
    <property type="entry name" value="Sugar_P_trans_dom"/>
</dbReference>
<protein>
    <recommendedName>
        <fullName evidence="7">Sugar phosphate transporter domain-containing protein</fullName>
    </recommendedName>
</protein>
<accession>A0A7S0X0E4</accession>
<feature type="transmembrane region" description="Helical" evidence="6">
    <location>
        <begin position="127"/>
        <end position="148"/>
    </location>
</feature>
<feature type="transmembrane region" description="Helical" evidence="6">
    <location>
        <begin position="215"/>
        <end position="234"/>
    </location>
</feature>
<feature type="transmembrane region" description="Helical" evidence="6">
    <location>
        <begin position="184"/>
        <end position="203"/>
    </location>
</feature>
<dbReference type="PANTHER" id="PTHR11132">
    <property type="entry name" value="SOLUTE CARRIER FAMILY 35"/>
    <property type="match status" value="1"/>
</dbReference>
<feature type="transmembrane region" description="Helical" evidence="6">
    <location>
        <begin position="155"/>
        <end position="172"/>
    </location>
</feature>
<gene>
    <name evidence="8" type="ORF">CLEI1391_LOCUS17062</name>
</gene>
<evidence type="ECO:0000256" key="4">
    <source>
        <dbReference type="ARBA" id="ARBA00023136"/>
    </source>
</evidence>
<reference evidence="8" key="1">
    <citation type="submission" date="2021-01" db="EMBL/GenBank/DDBJ databases">
        <authorList>
            <person name="Corre E."/>
            <person name="Pelletier E."/>
            <person name="Niang G."/>
            <person name="Scheremetjew M."/>
            <person name="Finn R."/>
            <person name="Kale V."/>
            <person name="Holt S."/>
            <person name="Cochrane G."/>
            <person name="Meng A."/>
            <person name="Brown T."/>
            <person name="Cohen L."/>
        </authorList>
    </citation>
    <scope>NUCLEOTIDE SEQUENCE</scope>
    <source>
        <strain evidence="8">SAG 11-49</strain>
    </source>
</reference>
<dbReference type="AlphaFoldDB" id="A0A7S0X0E4"/>
<feature type="region of interest" description="Disordered" evidence="5">
    <location>
        <begin position="1"/>
        <end position="29"/>
    </location>
</feature>
<name>A0A7S0X0E4_9CHLO</name>
<feature type="transmembrane region" description="Helical" evidence="6">
    <location>
        <begin position="68"/>
        <end position="88"/>
    </location>
</feature>
<comment type="subcellular location">
    <subcellularLocation>
        <location evidence="1">Membrane</location>
        <topology evidence="1">Multi-pass membrane protein</topology>
    </subcellularLocation>
</comment>
<feature type="domain" description="Sugar phosphate transporter" evidence="7">
    <location>
        <begin position="40"/>
        <end position="327"/>
    </location>
</feature>
<keyword evidence="4 6" id="KW-0472">Membrane</keyword>
<dbReference type="InterPro" id="IPR050186">
    <property type="entry name" value="TPT_transporter"/>
</dbReference>
<evidence type="ECO:0000256" key="1">
    <source>
        <dbReference type="ARBA" id="ARBA00004141"/>
    </source>
</evidence>
<evidence type="ECO:0000313" key="8">
    <source>
        <dbReference type="EMBL" id="CAD8692879.1"/>
    </source>
</evidence>
<keyword evidence="3 6" id="KW-1133">Transmembrane helix</keyword>
<proteinExistence type="predicted"/>
<evidence type="ECO:0000256" key="5">
    <source>
        <dbReference type="SAM" id="MobiDB-lite"/>
    </source>
</evidence>
<evidence type="ECO:0000256" key="2">
    <source>
        <dbReference type="ARBA" id="ARBA00022692"/>
    </source>
</evidence>
<feature type="transmembrane region" description="Helical" evidence="6">
    <location>
        <begin position="34"/>
        <end position="56"/>
    </location>
</feature>
<feature type="transmembrane region" description="Helical" evidence="6">
    <location>
        <begin position="254"/>
        <end position="277"/>
    </location>
</feature>
<organism evidence="8">
    <name type="scientific">Chlamydomonas leiostraca</name>
    <dbReference type="NCBI Taxonomy" id="1034604"/>
    <lineage>
        <taxon>Eukaryota</taxon>
        <taxon>Viridiplantae</taxon>
        <taxon>Chlorophyta</taxon>
        <taxon>core chlorophytes</taxon>
        <taxon>Chlorophyceae</taxon>
        <taxon>CS clade</taxon>
        <taxon>Chlamydomonadales</taxon>
        <taxon>Chlamydomonadaceae</taxon>
        <taxon>Chlamydomonas</taxon>
    </lineage>
</organism>
<feature type="transmembrane region" description="Helical" evidence="6">
    <location>
        <begin position="311"/>
        <end position="333"/>
    </location>
</feature>
<dbReference type="EMBL" id="HBFB01030521">
    <property type="protein sequence ID" value="CAD8692879.1"/>
    <property type="molecule type" value="Transcribed_RNA"/>
</dbReference>
<feature type="transmembrane region" description="Helical" evidence="6">
    <location>
        <begin position="284"/>
        <end position="305"/>
    </location>
</feature>
<keyword evidence="2 6" id="KW-0812">Transmembrane</keyword>
<sequence length="362" mass="39700">MGTPRDEETQPLVSPREESPHKQKMSASGEPPKVHPFIAGLYCAFNIIVAACIVFANKLVFQHYNFKFVFALTWIHTIFTWVGMNVLAWRGFFVPKKIPVMKLIPIALGYVGYIVLCNVSLNINTVGFYQIMKIAIAPTVVVMEFFMFNKLPSKLMICSVVVVCVGITAATVTDRVAISNMWGLVVGVAATLVTALYQIWAGSKQRELQANSSQLLQAYTPHAVWLLGILVPIFEPIGWTDPGPNTLLGYQYTYEAVGAIVLSAILGILVSLSTFLVIGATSSLTYNIVGHLKTVIILTGGVMMFGDSMPLKRFMGICVAMMGIFWYTHLLMVQQPAAPPVIKSISPMNNQSKDKEGRDGSA</sequence>
<feature type="transmembrane region" description="Helical" evidence="6">
    <location>
        <begin position="100"/>
        <end position="121"/>
    </location>
</feature>
<evidence type="ECO:0000256" key="6">
    <source>
        <dbReference type="SAM" id="Phobius"/>
    </source>
</evidence>
<evidence type="ECO:0000259" key="7">
    <source>
        <dbReference type="Pfam" id="PF03151"/>
    </source>
</evidence>
<dbReference type="GO" id="GO:0016020">
    <property type="term" value="C:membrane"/>
    <property type="evidence" value="ECO:0007669"/>
    <property type="project" value="UniProtKB-SubCell"/>
</dbReference>